<dbReference type="InterPro" id="IPR056400">
    <property type="entry name" value="CSDE1"/>
</dbReference>
<evidence type="ECO:0000256" key="1">
    <source>
        <dbReference type="ARBA" id="ARBA00004201"/>
    </source>
</evidence>
<evidence type="ECO:0000256" key="6">
    <source>
        <dbReference type="ARBA" id="ARBA00022884"/>
    </source>
</evidence>
<evidence type="ECO:0000313" key="13">
    <source>
        <dbReference type="EMBL" id="GCB86710.1"/>
    </source>
</evidence>
<reference evidence="13 14" key="1">
    <citation type="journal article" date="2018" name="Nat. Ecol. Evol.">
        <title>Shark genomes provide insights into elasmobranch evolution and the origin of vertebrates.</title>
        <authorList>
            <person name="Hara Y"/>
            <person name="Yamaguchi K"/>
            <person name="Onimaru K"/>
            <person name="Kadota M"/>
            <person name="Koyanagi M"/>
            <person name="Keeley SD"/>
            <person name="Tatsumi K"/>
            <person name="Tanaka K"/>
            <person name="Motone F"/>
            <person name="Kageyama Y"/>
            <person name="Nozu R"/>
            <person name="Adachi N"/>
            <person name="Nishimura O"/>
            <person name="Nakagawa R"/>
            <person name="Tanegashima C"/>
            <person name="Kiyatake I"/>
            <person name="Matsumoto R"/>
            <person name="Murakumo K"/>
            <person name="Nishida K"/>
            <person name="Terakita A"/>
            <person name="Kuratani S"/>
            <person name="Sato K"/>
            <person name="Hyodo S Kuraku.S."/>
        </authorList>
    </citation>
    <scope>NUCLEOTIDE SEQUENCE [LARGE SCALE GENOMIC DNA]</scope>
</reference>
<dbReference type="Pfam" id="PF12901">
    <property type="entry name" value="SUZ-C"/>
    <property type="match status" value="1"/>
</dbReference>
<dbReference type="PROSITE" id="PS51938">
    <property type="entry name" value="SUZ_C"/>
    <property type="match status" value="1"/>
</dbReference>
<dbReference type="STRING" id="75743.A0A401QMU0"/>
<dbReference type="GO" id="GO:0010494">
    <property type="term" value="C:cytoplasmic stress granule"/>
    <property type="evidence" value="ECO:0007669"/>
    <property type="project" value="UniProtKB-SubCell"/>
</dbReference>
<dbReference type="Pfam" id="PF23456">
    <property type="entry name" value="CSDE1"/>
    <property type="match status" value="1"/>
</dbReference>
<comment type="function">
    <text evidence="8">RNA-binding protein involved in translationally coupled mRNA turnover. Implicated with other RNA-binding proteins in the cytoplasmic deadenylation/translational and decay interplay of the FOS mRNA mediated by the major coding-region determinant of instability (mCRD) domain. Required for efficient formation of stress granules.</text>
</comment>
<keyword evidence="6" id="KW-0694">RNA-binding</keyword>
<comment type="similarity">
    <text evidence="7">Belongs to the UNR family.</text>
</comment>
<organism evidence="13 14">
    <name type="scientific">Scyliorhinus torazame</name>
    <name type="common">Cloudy catshark</name>
    <name type="synonym">Catulus torazame</name>
    <dbReference type="NCBI Taxonomy" id="75743"/>
    <lineage>
        <taxon>Eukaryota</taxon>
        <taxon>Metazoa</taxon>
        <taxon>Chordata</taxon>
        <taxon>Craniata</taxon>
        <taxon>Vertebrata</taxon>
        <taxon>Chondrichthyes</taxon>
        <taxon>Elasmobranchii</taxon>
        <taxon>Galeomorphii</taxon>
        <taxon>Galeoidea</taxon>
        <taxon>Carcharhiniformes</taxon>
        <taxon>Scyliorhinidae</taxon>
        <taxon>Scyliorhinus</taxon>
    </lineage>
</organism>
<dbReference type="PROSITE" id="PS51857">
    <property type="entry name" value="CSD_2"/>
    <property type="match status" value="1"/>
</dbReference>
<dbReference type="EMBL" id="BFAA01330542">
    <property type="protein sequence ID" value="GCB86710.1"/>
    <property type="molecule type" value="Genomic_DNA"/>
</dbReference>
<dbReference type="Pfam" id="PF00313">
    <property type="entry name" value="CSD"/>
    <property type="match status" value="1"/>
</dbReference>
<dbReference type="InterPro" id="IPR002059">
    <property type="entry name" value="CSP_DNA-bd"/>
</dbReference>
<comment type="subcellular location">
    <subcellularLocation>
        <location evidence="1">Cytoplasm</location>
        <location evidence="1">P-body</location>
    </subcellularLocation>
    <subcellularLocation>
        <location evidence="2">Cytoplasm</location>
        <location evidence="2">Stress granule</location>
    </subcellularLocation>
</comment>
<keyword evidence="3" id="KW-0963">Cytoplasm</keyword>
<dbReference type="SUPFAM" id="SSF50249">
    <property type="entry name" value="Nucleic acid-binding proteins"/>
    <property type="match status" value="1"/>
</dbReference>
<dbReference type="Proteomes" id="UP000288216">
    <property type="component" value="Unassembled WGS sequence"/>
</dbReference>
<dbReference type="InterPro" id="IPR012340">
    <property type="entry name" value="NA-bd_OB-fold"/>
</dbReference>
<gene>
    <name evidence="13" type="ORF">scyTo_0027380</name>
</gene>
<dbReference type="PANTHER" id="PTHR12913:SF1">
    <property type="entry name" value="COLD SHOCK DOMAIN-CONTAINING PROTEIN E1"/>
    <property type="match status" value="1"/>
</dbReference>
<accession>A0A401QMU0</accession>
<evidence type="ECO:0000256" key="8">
    <source>
        <dbReference type="ARBA" id="ARBA00057277"/>
    </source>
</evidence>
<comment type="subunit">
    <text evidence="9">Component of a multi subunit autoregulatory ribonucleoprotein complex (ARC), at least composed of IGF2BP1, PABPC1 and CSDE1. Interacts with STRAP. Part of a complex associated with the FOS mCRD domain and consisting of PABPC1, PAIP1, HNRPD and SYNCRIP. The interaction with PABPC1 is direct and RNA-independent. Interacts with EIF4ENIF1/4E-T.</text>
</comment>
<dbReference type="GO" id="GO:0000932">
    <property type="term" value="C:P-body"/>
    <property type="evidence" value="ECO:0007669"/>
    <property type="project" value="UniProtKB-SubCell"/>
</dbReference>
<comment type="caution">
    <text evidence="13">The sequence shown here is derived from an EMBL/GenBank/DDBJ whole genome shotgun (WGS) entry which is preliminary data.</text>
</comment>
<evidence type="ECO:0000256" key="9">
    <source>
        <dbReference type="ARBA" id="ARBA00065656"/>
    </source>
</evidence>
<evidence type="ECO:0000256" key="4">
    <source>
        <dbReference type="ARBA" id="ARBA00022553"/>
    </source>
</evidence>
<keyword evidence="4" id="KW-0597">Phosphoprotein</keyword>
<protein>
    <recommendedName>
        <fullName evidence="10">Cold shock domain-containing protein E1</fullName>
    </recommendedName>
</protein>
<evidence type="ECO:0000256" key="2">
    <source>
        <dbReference type="ARBA" id="ARBA00004210"/>
    </source>
</evidence>
<evidence type="ECO:0000256" key="5">
    <source>
        <dbReference type="ARBA" id="ARBA00022737"/>
    </source>
</evidence>
<evidence type="ECO:0000256" key="10">
    <source>
        <dbReference type="ARBA" id="ARBA00069501"/>
    </source>
</evidence>
<dbReference type="OMA" id="RDNTKGF"/>
<dbReference type="AlphaFoldDB" id="A0A401QMU0"/>
<keyword evidence="5" id="KW-0677">Repeat</keyword>
<dbReference type="InterPro" id="IPR011129">
    <property type="entry name" value="CSD"/>
</dbReference>
<evidence type="ECO:0000256" key="3">
    <source>
        <dbReference type="ARBA" id="ARBA00022490"/>
    </source>
</evidence>
<sequence>YSLSKGKGNKVSAEKVAKITTVNGPSDEVYPTVYTGKVVRPLRSLDPQQAEYQGLIEITEEGTKRGEVYPFAIISLANKTDCLQKGEAIKFQLCTVALTGQKLAYDATPLQRGTVDCVKDQFGFINYEVGDGKKLFFRVNEVLDGVELQPGDEVAFSVILNQCTGKCSACNVFRVSEGVRPVAAPRPDRLVHRLKSITLDDASAPKLVVLRQPKGRDNTKGFTAERKIRQAGVID</sequence>
<dbReference type="FunFam" id="2.40.50.140:FF:000093">
    <property type="entry name" value="cold shock domain-containing protein E1 isoform X1"/>
    <property type="match status" value="1"/>
</dbReference>
<dbReference type="GO" id="GO:0003723">
    <property type="term" value="F:RNA binding"/>
    <property type="evidence" value="ECO:0007669"/>
    <property type="project" value="UniProtKB-KW"/>
</dbReference>
<evidence type="ECO:0000259" key="12">
    <source>
        <dbReference type="PROSITE" id="PS51938"/>
    </source>
</evidence>
<dbReference type="Gene3D" id="2.40.50.140">
    <property type="entry name" value="Nucleic acid-binding proteins"/>
    <property type="match status" value="1"/>
</dbReference>
<name>A0A401QMU0_SCYTO</name>
<evidence type="ECO:0000259" key="11">
    <source>
        <dbReference type="PROSITE" id="PS51857"/>
    </source>
</evidence>
<feature type="domain" description="SUZ-C" evidence="12">
    <location>
        <begin position="185"/>
        <end position="226"/>
    </location>
</feature>
<dbReference type="PANTHER" id="PTHR12913">
    <property type="entry name" value="UNR PROTEIN N-RAS UPSTREAM GENE PROTEIN"/>
    <property type="match status" value="1"/>
</dbReference>
<keyword evidence="14" id="KW-1185">Reference proteome</keyword>
<feature type="domain" description="CSD" evidence="11">
    <location>
        <begin position="110"/>
        <end position="174"/>
    </location>
</feature>
<dbReference type="OrthoDB" id="74319at2759"/>
<proteinExistence type="inferred from homology"/>
<evidence type="ECO:0000256" key="7">
    <source>
        <dbReference type="ARBA" id="ARBA00044751"/>
    </source>
</evidence>
<dbReference type="SMART" id="SM00357">
    <property type="entry name" value="CSP"/>
    <property type="match status" value="1"/>
</dbReference>
<dbReference type="InterPro" id="IPR024642">
    <property type="entry name" value="SUZ-C"/>
</dbReference>
<feature type="non-terminal residue" evidence="13">
    <location>
        <position position="1"/>
    </location>
</feature>
<evidence type="ECO:0000313" key="14">
    <source>
        <dbReference type="Proteomes" id="UP000288216"/>
    </source>
</evidence>